<sequence length="250" mass="29376">MKKRWALLLSVCVICLCWPQKVSASSNPEEQMMKNKNQDVLFVGTVKHVDRDAIVLKVTDYMNLERTSDSIAKREKDHEYLIPKDMAITYRWSYHGKETVEVGDCIVASLKKESGRWQISNGLYETDTDVYQELSFEPFHKDLDFKKTKLKYFINSDGKYKDFTANKEKSKFYYKQQKIYDVRWNMKKYLTIEEIRNAEKLKAMDQDANIIETSAKTTDDGKQRLLTGFALFAAVWAFIVLRRGKRKKDN</sequence>
<feature type="signal peptide" evidence="2">
    <location>
        <begin position="1"/>
        <end position="24"/>
    </location>
</feature>
<keyword evidence="1" id="KW-0472">Membrane</keyword>
<feature type="transmembrane region" description="Helical" evidence="1">
    <location>
        <begin position="225"/>
        <end position="241"/>
    </location>
</feature>
<dbReference type="EMBL" id="DXEM01000014">
    <property type="protein sequence ID" value="HIX67382.1"/>
    <property type="molecule type" value="Genomic_DNA"/>
</dbReference>
<dbReference type="Proteomes" id="UP000886721">
    <property type="component" value="Unassembled WGS sequence"/>
</dbReference>
<accession>A0A9D1WUH9</accession>
<evidence type="ECO:0000313" key="3">
    <source>
        <dbReference type="EMBL" id="HIX67382.1"/>
    </source>
</evidence>
<evidence type="ECO:0000256" key="2">
    <source>
        <dbReference type="SAM" id="SignalP"/>
    </source>
</evidence>
<evidence type="ECO:0000256" key="1">
    <source>
        <dbReference type="SAM" id="Phobius"/>
    </source>
</evidence>
<dbReference type="AlphaFoldDB" id="A0A9D1WUH9"/>
<name>A0A9D1WUH9_9FIRM</name>
<keyword evidence="1" id="KW-0812">Transmembrane</keyword>
<evidence type="ECO:0000313" key="4">
    <source>
        <dbReference type="Proteomes" id="UP000886721"/>
    </source>
</evidence>
<keyword evidence="2" id="KW-0732">Signal</keyword>
<gene>
    <name evidence="3" type="ORF">H9735_04540</name>
</gene>
<keyword evidence="1" id="KW-1133">Transmembrane helix</keyword>
<reference evidence="3" key="1">
    <citation type="journal article" date="2021" name="PeerJ">
        <title>Extensive microbial diversity within the chicken gut microbiome revealed by metagenomics and culture.</title>
        <authorList>
            <person name="Gilroy R."/>
            <person name="Ravi A."/>
            <person name="Getino M."/>
            <person name="Pursley I."/>
            <person name="Horton D.L."/>
            <person name="Alikhan N.F."/>
            <person name="Baker D."/>
            <person name="Gharbi K."/>
            <person name="Hall N."/>
            <person name="Watson M."/>
            <person name="Adriaenssens E.M."/>
            <person name="Foster-Nyarko E."/>
            <person name="Jarju S."/>
            <person name="Secka A."/>
            <person name="Antonio M."/>
            <person name="Oren A."/>
            <person name="Chaudhuri R.R."/>
            <person name="La Ragione R."/>
            <person name="Hildebrand F."/>
            <person name="Pallen M.J."/>
        </authorList>
    </citation>
    <scope>NUCLEOTIDE SEQUENCE</scope>
    <source>
        <strain evidence="3">CHK191-13928</strain>
    </source>
</reference>
<feature type="chain" id="PRO_5038388043" evidence="2">
    <location>
        <begin position="25"/>
        <end position="250"/>
    </location>
</feature>
<proteinExistence type="predicted"/>
<protein>
    <submittedName>
        <fullName evidence="3">Uncharacterized protein</fullName>
    </submittedName>
</protein>
<organism evidence="3 4">
    <name type="scientific">Candidatus Anaerostipes excrementavium</name>
    <dbReference type="NCBI Taxonomy" id="2838463"/>
    <lineage>
        <taxon>Bacteria</taxon>
        <taxon>Bacillati</taxon>
        <taxon>Bacillota</taxon>
        <taxon>Clostridia</taxon>
        <taxon>Lachnospirales</taxon>
        <taxon>Lachnospiraceae</taxon>
        <taxon>Anaerostipes</taxon>
    </lineage>
</organism>
<reference evidence="3" key="2">
    <citation type="submission" date="2021-04" db="EMBL/GenBank/DDBJ databases">
        <authorList>
            <person name="Gilroy R."/>
        </authorList>
    </citation>
    <scope>NUCLEOTIDE SEQUENCE</scope>
    <source>
        <strain evidence="3">CHK191-13928</strain>
    </source>
</reference>
<comment type="caution">
    <text evidence="3">The sequence shown here is derived from an EMBL/GenBank/DDBJ whole genome shotgun (WGS) entry which is preliminary data.</text>
</comment>